<dbReference type="GO" id="GO:0008168">
    <property type="term" value="F:methyltransferase activity"/>
    <property type="evidence" value="ECO:0007669"/>
    <property type="project" value="UniProtKB-KW"/>
</dbReference>
<dbReference type="SUPFAM" id="SSF53335">
    <property type="entry name" value="S-adenosyl-L-methionine-dependent methyltransferases"/>
    <property type="match status" value="1"/>
</dbReference>
<evidence type="ECO:0000313" key="10">
    <source>
        <dbReference type="Proteomes" id="UP001500027"/>
    </source>
</evidence>
<evidence type="ECO:0000256" key="2">
    <source>
        <dbReference type="ARBA" id="ARBA00022679"/>
    </source>
</evidence>
<dbReference type="InterPro" id="IPR001525">
    <property type="entry name" value="C5_MeTfrase"/>
</dbReference>
<dbReference type="PRINTS" id="PR00105">
    <property type="entry name" value="C5METTRFRASE"/>
</dbReference>
<dbReference type="Pfam" id="PF00145">
    <property type="entry name" value="DNA_methylase"/>
    <property type="match status" value="1"/>
</dbReference>
<dbReference type="InterPro" id="IPR050390">
    <property type="entry name" value="C5-Methyltransferase"/>
</dbReference>
<comment type="caution">
    <text evidence="9">The sequence shown here is derived from an EMBL/GenBank/DDBJ whole genome shotgun (WGS) entry which is preliminary data.</text>
</comment>
<comment type="similarity">
    <text evidence="6 7">Belongs to the class I-like SAM-binding methyltransferase superfamily. C5-methyltransferase family.</text>
</comment>
<dbReference type="RefSeq" id="WP_139002820.1">
    <property type="nucleotide sequence ID" value="NZ_BAABAV010000003.1"/>
</dbReference>
<dbReference type="PANTHER" id="PTHR10629">
    <property type="entry name" value="CYTOSINE-SPECIFIC METHYLTRANSFERASE"/>
    <property type="match status" value="1"/>
</dbReference>
<evidence type="ECO:0000256" key="5">
    <source>
        <dbReference type="ARBA" id="ARBA00047422"/>
    </source>
</evidence>
<dbReference type="PROSITE" id="PS51679">
    <property type="entry name" value="SAM_MT_C5"/>
    <property type="match status" value="1"/>
</dbReference>
<dbReference type="NCBIfam" id="TIGR00675">
    <property type="entry name" value="dcm"/>
    <property type="match status" value="1"/>
</dbReference>
<evidence type="ECO:0000256" key="6">
    <source>
        <dbReference type="PROSITE-ProRule" id="PRU01016"/>
    </source>
</evidence>
<dbReference type="Gene3D" id="3.90.120.10">
    <property type="entry name" value="DNA Methylase, subunit A, domain 2"/>
    <property type="match status" value="1"/>
</dbReference>
<proteinExistence type="inferred from homology"/>
<protein>
    <recommendedName>
        <fullName evidence="8">Cytosine-specific methyltransferase</fullName>
        <ecNumber evidence="8">2.1.1.37</ecNumber>
    </recommendedName>
</protein>
<dbReference type="InterPro" id="IPR029063">
    <property type="entry name" value="SAM-dependent_MTases_sf"/>
</dbReference>
<dbReference type="EMBL" id="BAABAV010000003">
    <property type="protein sequence ID" value="GAA4270439.1"/>
    <property type="molecule type" value="Genomic_DNA"/>
</dbReference>
<evidence type="ECO:0000256" key="7">
    <source>
        <dbReference type="RuleBase" id="RU000416"/>
    </source>
</evidence>
<sequence length="507" mass="58872">MFQYIYKIENTKEKKFFIEKVNLFIRLINVFAQKNNLVDSSLNSDVSRDTIKRLKELEIIESYSEDEQKQLLKVLNAPLFMEFITAVNYNLKYQKLIGDLLNNLDPSKRKIIQEKSKKKAGPRTIDFFCGAGGLSLGFSQEGYKVDLANDYEDVCIETFKYNHPEVPDNRVILDDIRNIVDHIEDYVNSDIDVVIGGPPCQGFSSANQQRIIDDPRNELYKYFLKAVTKIAPKFVVMENVKGMLPYAEQVIEDYQNIKIEKTNKILSYSVACKVLISDDFGVAQKRQRLIFIAIRNDISKKRKITPIDLFEEIDKNNQKNKNHVLRDAIEFIKPLDSPRIKNMTEVDDEITGKKVDVNLFNGNENPYLKLINEGRKIDYVFNHKARYANDINYEIYGTLEQGEDGTSEKIKHIMPYKHRNHIFKDKYFKLVEDKPSRTITAHLKMDCHSHIHPRQVRSITPREAARIQSFPDDYVFLGAYLKTYMQIGNAVPPVMARGIAKVIKKYI</sequence>
<dbReference type="Proteomes" id="UP001500027">
    <property type="component" value="Unassembled WGS sequence"/>
</dbReference>
<dbReference type="GO" id="GO:0032259">
    <property type="term" value="P:methylation"/>
    <property type="evidence" value="ECO:0007669"/>
    <property type="project" value="UniProtKB-KW"/>
</dbReference>
<keyword evidence="3 6" id="KW-0949">S-adenosyl-L-methionine</keyword>
<keyword evidence="2 6" id="KW-0808">Transferase</keyword>
<evidence type="ECO:0000313" key="9">
    <source>
        <dbReference type="EMBL" id="GAA4270439.1"/>
    </source>
</evidence>
<name>A0ABP8EEB7_9FLAO</name>
<gene>
    <name evidence="9" type="ORF">GCM10022257_25400</name>
</gene>
<feature type="active site" evidence="6">
    <location>
        <position position="200"/>
    </location>
</feature>
<accession>A0ABP8EEB7</accession>
<evidence type="ECO:0000256" key="1">
    <source>
        <dbReference type="ARBA" id="ARBA00022603"/>
    </source>
</evidence>
<reference evidence="10" key="1">
    <citation type="journal article" date="2019" name="Int. J. Syst. Evol. Microbiol.">
        <title>The Global Catalogue of Microorganisms (GCM) 10K type strain sequencing project: providing services to taxonomists for standard genome sequencing and annotation.</title>
        <authorList>
            <consortium name="The Broad Institute Genomics Platform"/>
            <consortium name="The Broad Institute Genome Sequencing Center for Infectious Disease"/>
            <person name="Wu L."/>
            <person name="Ma J."/>
        </authorList>
    </citation>
    <scope>NUCLEOTIDE SEQUENCE [LARGE SCALE GENOMIC DNA]</scope>
    <source>
        <strain evidence="10">JCM 17452</strain>
    </source>
</reference>
<dbReference type="Gene3D" id="3.40.50.150">
    <property type="entry name" value="Vaccinia Virus protein VP39"/>
    <property type="match status" value="1"/>
</dbReference>
<comment type="catalytic activity">
    <reaction evidence="5 8">
        <text>a 2'-deoxycytidine in DNA + S-adenosyl-L-methionine = a 5-methyl-2'-deoxycytidine in DNA + S-adenosyl-L-homocysteine + H(+)</text>
        <dbReference type="Rhea" id="RHEA:13681"/>
        <dbReference type="Rhea" id="RHEA-COMP:11369"/>
        <dbReference type="Rhea" id="RHEA-COMP:11370"/>
        <dbReference type="ChEBI" id="CHEBI:15378"/>
        <dbReference type="ChEBI" id="CHEBI:57856"/>
        <dbReference type="ChEBI" id="CHEBI:59789"/>
        <dbReference type="ChEBI" id="CHEBI:85452"/>
        <dbReference type="ChEBI" id="CHEBI:85454"/>
        <dbReference type="EC" id="2.1.1.37"/>
    </reaction>
</comment>
<evidence type="ECO:0000256" key="8">
    <source>
        <dbReference type="RuleBase" id="RU000417"/>
    </source>
</evidence>
<evidence type="ECO:0000256" key="3">
    <source>
        <dbReference type="ARBA" id="ARBA00022691"/>
    </source>
</evidence>
<keyword evidence="1 6" id="KW-0489">Methyltransferase</keyword>
<evidence type="ECO:0000256" key="4">
    <source>
        <dbReference type="ARBA" id="ARBA00022747"/>
    </source>
</evidence>
<organism evidence="9 10">
    <name type="scientific">Hyunsoonleella aestuarii</name>
    <dbReference type="NCBI Taxonomy" id="912802"/>
    <lineage>
        <taxon>Bacteria</taxon>
        <taxon>Pseudomonadati</taxon>
        <taxon>Bacteroidota</taxon>
        <taxon>Flavobacteriia</taxon>
        <taxon>Flavobacteriales</taxon>
        <taxon>Flavobacteriaceae</taxon>
    </lineage>
</organism>
<dbReference type="PROSITE" id="PS00094">
    <property type="entry name" value="C5_MTASE_1"/>
    <property type="match status" value="1"/>
</dbReference>
<keyword evidence="10" id="KW-1185">Reference proteome</keyword>
<keyword evidence="4" id="KW-0680">Restriction system</keyword>
<dbReference type="InterPro" id="IPR018117">
    <property type="entry name" value="C5_DNA_meth_AS"/>
</dbReference>
<dbReference type="PANTHER" id="PTHR10629:SF52">
    <property type="entry name" value="DNA (CYTOSINE-5)-METHYLTRANSFERASE 1"/>
    <property type="match status" value="1"/>
</dbReference>
<dbReference type="EC" id="2.1.1.37" evidence="8"/>